<evidence type="ECO:0000259" key="1">
    <source>
        <dbReference type="SMART" id="SM01126"/>
    </source>
</evidence>
<dbReference type="AlphaFoldDB" id="A0A1H6L0L0"/>
<dbReference type="Pfam" id="PF12762">
    <property type="entry name" value="DDE_Tnp_IS1595"/>
    <property type="match status" value="1"/>
</dbReference>
<dbReference type="Proteomes" id="UP000198988">
    <property type="component" value="Unassembled WGS sequence"/>
</dbReference>
<organism evidence="2 3">
    <name type="scientific">Bathymodiolus azoricus thioautotrophic gill symbiont</name>
    <dbReference type="NCBI Taxonomy" id="235205"/>
    <lineage>
        <taxon>Bacteria</taxon>
        <taxon>Pseudomonadati</taxon>
        <taxon>Pseudomonadota</taxon>
        <taxon>Gammaproteobacteria</taxon>
        <taxon>sulfur-oxidizing symbionts</taxon>
    </lineage>
</organism>
<sequence length="115" mass="13067">MIDKHADANATLCTDEATIYKGIEGYKQLMVNYSAGQYVNGIVHTNGIESVWALLKRGYHGVFYHFSDKHIGRYVDEFVFRLNDGNVKRPTLDRIDSIVSGFSGNRLSYKMLVLM</sequence>
<feature type="domain" description="ISXO2-like transposase" evidence="1">
    <location>
        <begin position="1"/>
        <end position="83"/>
    </location>
</feature>
<proteinExistence type="predicted"/>
<evidence type="ECO:0000313" key="2">
    <source>
        <dbReference type="EMBL" id="SEH77700.1"/>
    </source>
</evidence>
<dbReference type="OrthoDB" id="271821at2"/>
<dbReference type="SMART" id="SM01126">
    <property type="entry name" value="DDE_Tnp_IS1595"/>
    <property type="match status" value="1"/>
</dbReference>
<accession>A0A1H6L0L0</accession>
<dbReference type="InterPro" id="IPR024445">
    <property type="entry name" value="Tnp_ISXO2-like"/>
</dbReference>
<evidence type="ECO:0000313" key="3">
    <source>
        <dbReference type="Proteomes" id="UP000198988"/>
    </source>
</evidence>
<dbReference type="EMBL" id="CDSC02000194">
    <property type="protein sequence ID" value="SEH77700.1"/>
    <property type="molecule type" value="Genomic_DNA"/>
</dbReference>
<name>A0A1H6L0L0_9GAMM</name>
<reference evidence="3" key="1">
    <citation type="submission" date="2016-06" db="EMBL/GenBank/DDBJ databases">
        <authorList>
            <person name="Petersen J."/>
            <person name="Sayavedra L."/>
        </authorList>
    </citation>
    <scope>NUCLEOTIDE SEQUENCE [LARGE SCALE GENOMIC DNA]</scope>
    <source>
        <strain evidence="3">BazSymA</strain>
    </source>
</reference>
<gene>
    <name evidence="2" type="ORF">BAZSYMA_ACONTIG05971_0</name>
</gene>
<protein>
    <submittedName>
        <fullName evidence="2">ISSpo8, transposase</fullName>
    </submittedName>
</protein>